<evidence type="ECO:0000313" key="2">
    <source>
        <dbReference type="Proteomes" id="UP000799754"/>
    </source>
</evidence>
<dbReference type="Proteomes" id="UP000799754">
    <property type="component" value="Unassembled WGS sequence"/>
</dbReference>
<dbReference type="EMBL" id="MU006728">
    <property type="protein sequence ID" value="KAF2624966.1"/>
    <property type="molecule type" value="Genomic_DNA"/>
</dbReference>
<evidence type="ECO:0000313" key="1">
    <source>
        <dbReference type="EMBL" id="KAF2624966.1"/>
    </source>
</evidence>
<reference evidence="1" key="1">
    <citation type="journal article" date="2020" name="Stud. Mycol.">
        <title>101 Dothideomycetes genomes: a test case for predicting lifestyles and emergence of pathogens.</title>
        <authorList>
            <person name="Haridas S."/>
            <person name="Albert R."/>
            <person name="Binder M."/>
            <person name="Bloem J."/>
            <person name="Labutti K."/>
            <person name="Salamov A."/>
            <person name="Andreopoulos B."/>
            <person name="Baker S."/>
            <person name="Barry K."/>
            <person name="Bills G."/>
            <person name="Bluhm B."/>
            <person name="Cannon C."/>
            <person name="Castanera R."/>
            <person name="Culley D."/>
            <person name="Daum C."/>
            <person name="Ezra D."/>
            <person name="Gonzalez J."/>
            <person name="Henrissat B."/>
            <person name="Kuo A."/>
            <person name="Liang C."/>
            <person name="Lipzen A."/>
            <person name="Lutzoni F."/>
            <person name="Magnuson J."/>
            <person name="Mondo S."/>
            <person name="Nolan M."/>
            <person name="Ohm R."/>
            <person name="Pangilinan J."/>
            <person name="Park H.-J."/>
            <person name="Ramirez L."/>
            <person name="Alfaro M."/>
            <person name="Sun H."/>
            <person name="Tritt A."/>
            <person name="Yoshinaga Y."/>
            <person name="Zwiers L.-H."/>
            <person name="Turgeon B."/>
            <person name="Goodwin S."/>
            <person name="Spatafora J."/>
            <person name="Crous P."/>
            <person name="Grigoriev I."/>
        </authorList>
    </citation>
    <scope>NUCLEOTIDE SEQUENCE</scope>
    <source>
        <strain evidence="1">CBS 525.71</strain>
    </source>
</reference>
<sequence>MLDAPANLPLTPARPRQPSLTQSAPSTQAPASDPSFSLLLSLPRELRDRIYTFALTSPYPFWWPGPAPMKHNVGVKLLQTNKQVYAEAAPVLYTGNKFLFTHPSDCNIFRVVASRHAESMNSVYFRIREKDLRLWTTYLGSKSADRSLRADLPKLKNLWVFMRCGGAGAPRLLGQLGVQGLGGGPQGFGGVGALPPAMAVHVHAVQNALGQQVAALQQQVQHLNHAVGVTGPPVIVPTGAHAGQHHPAPNANQGAAGDANGAQHHVPPPPPPPPPPPAMPFATFATFAAGAVPHHHPQPPASAAAHGQPSHNILTTFLRFERELGIESLCLNPQAGRKREVPDVKIVCIMRVPKPEVSRLVRMYPEELTVDRNGDARTRFRRLHGADICVEISGFEGVQG</sequence>
<organism evidence="1 2">
    <name type="scientific">Macroventuria anomochaeta</name>
    <dbReference type="NCBI Taxonomy" id="301207"/>
    <lineage>
        <taxon>Eukaryota</taxon>
        <taxon>Fungi</taxon>
        <taxon>Dikarya</taxon>
        <taxon>Ascomycota</taxon>
        <taxon>Pezizomycotina</taxon>
        <taxon>Dothideomycetes</taxon>
        <taxon>Pleosporomycetidae</taxon>
        <taxon>Pleosporales</taxon>
        <taxon>Pleosporineae</taxon>
        <taxon>Didymellaceae</taxon>
        <taxon>Macroventuria</taxon>
    </lineage>
</organism>
<protein>
    <submittedName>
        <fullName evidence="1">Uncharacterized protein</fullName>
    </submittedName>
</protein>
<keyword evidence="2" id="KW-1185">Reference proteome</keyword>
<proteinExistence type="predicted"/>
<comment type="caution">
    <text evidence="1">The sequence shown here is derived from an EMBL/GenBank/DDBJ whole genome shotgun (WGS) entry which is preliminary data.</text>
</comment>
<name>A0ACB6RSE8_9PLEO</name>
<accession>A0ACB6RSE8</accession>
<gene>
    <name evidence="1" type="ORF">BU25DRAFT_347074</name>
</gene>